<evidence type="ECO:0000313" key="2">
    <source>
        <dbReference type="Proteomes" id="UP000532936"/>
    </source>
</evidence>
<proteinExistence type="predicted"/>
<protein>
    <submittedName>
        <fullName evidence="1">Uncharacterized protein</fullName>
    </submittedName>
</protein>
<dbReference type="AlphaFoldDB" id="A0A7W6F0Q7"/>
<comment type="caution">
    <text evidence="1">The sequence shown here is derived from an EMBL/GenBank/DDBJ whole genome shotgun (WGS) entry which is preliminary data.</text>
</comment>
<sequence length="43" mass="4337">MSFAVAAIVGVFKVGVSLRSGRLAGATQGEIAAMFAVCSWSCS</sequence>
<gene>
    <name evidence="1" type="ORF">GGR11_002596</name>
</gene>
<accession>A0A7W6F0Q7</accession>
<dbReference type="Proteomes" id="UP000532936">
    <property type="component" value="Unassembled WGS sequence"/>
</dbReference>
<name>A0A7W6F0Q7_9CAUL</name>
<evidence type="ECO:0000313" key="1">
    <source>
        <dbReference type="EMBL" id="MBB3873043.1"/>
    </source>
</evidence>
<reference evidence="1 2" key="1">
    <citation type="submission" date="2020-08" db="EMBL/GenBank/DDBJ databases">
        <title>Genomic Encyclopedia of Type Strains, Phase IV (KMG-IV): sequencing the most valuable type-strain genomes for metagenomic binning, comparative biology and taxonomic classification.</title>
        <authorList>
            <person name="Goeker M."/>
        </authorList>
    </citation>
    <scope>NUCLEOTIDE SEQUENCE [LARGE SCALE GENOMIC DNA]</scope>
    <source>
        <strain evidence="1 2">DSM 14878</strain>
    </source>
</reference>
<organism evidence="1 2">
    <name type="scientific">Brevundimonas mediterranea</name>
    <dbReference type="NCBI Taxonomy" id="74329"/>
    <lineage>
        <taxon>Bacteria</taxon>
        <taxon>Pseudomonadati</taxon>
        <taxon>Pseudomonadota</taxon>
        <taxon>Alphaproteobacteria</taxon>
        <taxon>Caulobacterales</taxon>
        <taxon>Caulobacteraceae</taxon>
        <taxon>Brevundimonas</taxon>
    </lineage>
</organism>
<dbReference type="RefSeq" id="WP_281380226.1">
    <property type="nucleotide sequence ID" value="NZ_JACIDA010000002.1"/>
</dbReference>
<dbReference type="EMBL" id="JACIDA010000002">
    <property type="protein sequence ID" value="MBB3873043.1"/>
    <property type="molecule type" value="Genomic_DNA"/>
</dbReference>